<dbReference type="InterPro" id="IPR045864">
    <property type="entry name" value="aa-tRNA-synth_II/BPL/LPL"/>
</dbReference>
<dbReference type="Gene3D" id="3.30.930.10">
    <property type="entry name" value="Bira Bifunctional Protein, Domain 2"/>
    <property type="match status" value="1"/>
</dbReference>
<dbReference type="Proteomes" id="UP000246004">
    <property type="component" value="Unassembled WGS sequence"/>
</dbReference>
<protein>
    <recommendedName>
        <fullName evidence="5">DUF366 domain-containing protein</fullName>
    </recommendedName>
</protein>
<sequence>MQYLKWKDNNEYDGSQINPSWAFQEFGVKDSTIVSWMGPMNILGDNLIDYEDVGLDIKGDKMLHFIVEHFDEQPGNLKLAYHRQRMLVMITRDKLLNYGIKTTQDGDDIFINDRKLSVSIATASISSMKIHFALNITTKGTPSDVNTSALDDECMTLSEIEQLQDEIANTYIETIDTIMCDITKTKVF</sequence>
<keyword evidence="3" id="KW-1185">Reference proteome</keyword>
<dbReference type="PIRSF" id="PIRSF006503">
    <property type="entry name" value="UCP006503"/>
    <property type="match status" value="1"/>
</dbReference>
<dbReference type="EMBL" id="LMVN01000001">
    <property type="protein sequence ID" value="PAV08234.1"/>
    <property type="molecule type" value="Genomic_DNA"/>
</dbReference>
<dbReference type="Pfam" id="PF04017">
    <property type="entry name" value="DUF366"/>
    <property type="match status" value="1"/>
</dbReference>
<proteinExistence type="predicted"/>
<evidence type="ECO:0008006" key="5">
    <source>
        <dbReference type="Google" id="ProtNLM"/>
    </source>
</evidence>
<dbReference type="SUPFAM" id="SSF55681">
    <property type="entry name" value="Class II aaRS and biotin synthetases"/>
    <property type="match status" value="1"/>
</dbReference>
<evidence type="ECO:0000313" key="4">
    <source>
        <dbReference type="Proteomes" id="UP000246004"/>
    </source>
</evidence>
<dbReference type="InterPro" id="IPR007162">
    <property type="entry name" value="DUF366"/>
</dbReference>
<reference evidence="1 3" key="2">
    <citation type="journal article" date="2017" name="BMC Genomics">
        <title>Genomic analysis of methanogenic archaea reveals a shift towards energy conservation.</title>
        <authorList>
            <person name="Gilmore S.P."/>
            <person name="Henske J.K."/>
            <person name="Sexton J.A."/>
            <person name="Solomon K.V."/>
            <person name="Seppala S."/>
            <person name="Yoo J.I."/>
            <person name="Huyett L.M."/>
            <person name="Pressman A."/>
            <person name="Cogan J.Z."/>
            <person name="Kivenson V."/>
            <person name="Peng X."/>
            <person name="Tan Y."/>
            <person name="Valentine D.L."/>
            <person name="O'Malley M.A."/>
        </authorList>
    </citation>
    <scope>NUCLEOTIDE SEQUENCE [LARGE SCALE GENOMIC DNA]</scope>
    <source>
        <strain evidence="1 3">1R-7</strain>
    </source>
</reference>
<reference evidence="2 4" key="1">
    <citation type="submission" date="2016-04" db="EMBL/GenBank/DDBJ databases">
        <title>Genome sequence of Methanosphaera cuniculi DSM 4103.</title>
        <authorList>
            <person name="Poehlein A."/>
            <person name="Seedorf H."/>
            <person name="Daniel R."/>
        </authorList>
    </citation>
    <scope>NUCLEOTIDE SEQUENCE [LARGE SCALE GENOMIC DNA]</scope>
    <source>
        <strain evidence="2 4">DSM 4103</strain>
    </source>
</reference>
<dbReference type="AlphaFoldDB" id="A0A2A2HG33"/>
<dbReference type="EMBL" id="LWMS01000020">
    <property type="protein sequence ID" value="PWL08321.1"/>
    <property type="molecule type" value="Genomic_DNA"/>
</dbReference>
<dbReference type="RefSeq" id="WP_095607884.1">
    <property type="nucleotide sequence ID" value="NZ_CAUHCB010000018.1"/>
</dbReference>
<evidence type="ECO:0000313" key="3">
    <source>
        <dbReference type="Proteomes" id="UP000217528"/>
    </source>
</evidence>
<accession>A0A2A2HG33</accession>
<evidence type="ECO:0000313" key="2">
    <source>
        <dbReference type="EMBL" id="PWL08321.1"/>
    </source>
</evidence>
<dbReference type="Proteomes" id="UP000217528">
    <property type="component" value="Unassembled WGS sequence"/>
</dbReference>
<evidence type="ECO:0000313" key="1">
    <source>
        <dbReference type="EMBL" id="PAV08234.1"/>
    </source>
</evidence>
<organism evidence="1 3">
    <name type="scientific">Methanosphaera cuniculi</name>
    <dbReference type="NCBI Taxonomy" id="1077256"/>
    <lineage>
        <taxon>Archaea</taxon>
        <taxon>Methanobacteriati</taxon>
        <taxon>Methanobacteriota</taxon>
        <taxon>Methanomada group</taxon>
        <taxon>Methanobacteria</taxon>
        <taxon>Methanobacteriales</taxon>
        <taxon>Methanobacteriaceae</taxon>
        <taxon>Methanosphaera</taxon>
    </lineage>
</organism>
<gene>
    <name evidence="1" type="ORF">ASJ82_03310</name>
    <name evidence="2" type="ORF">MSCUN_07570</name>
</gene>
<comment type="caution">
    <text evidence="1">The sequence shown here is derived from an EMBL/GenBank/DDBJ whole genome shotgun (WGS) entry which is preliminary data.</text>
</comment>
<dbReference type="OrthoDB" id="70011at2157"/>
<name>A0A2A2HG33_9EURY</name>